<accession>A0ABY1Q3G6</accession>
<keyword evidence="8" id="KW-1185">Reference proteome</keyword>
<dbReference type="SMART" id="SM00220">
    <property type="entry name" value="S_TKc"/>
    <property type="match status" value="1"/>
</dbReference>
<dbReference type="PROSITE" id="PS50011">
    <property type="entry name" value="PROTEIN_KINASE_DOM"/>
    <property type="match status" value="1"/>
</dbReference>
<evidence type="ECO:0000313" key="8">
    <source>
        <dbReference type="Proteomes" id="UP001158049"/>
    </source>
</evidence>
<dbReference type="Proteomes" id="UP001158049">
    <property type="component" value="Unassembled WGS sequence"/>
</dbReference>
<comment type="caution">
    <text evidence="7">The sequence shown here is derived from an EMBL/GenBank/DDBJ whole genome shotgun (WGS) entry which is preliminary data.</text>
</comment>
<organism evidence="7 8">
    <name type="scientific">Noviherbaspirillum suwonense</name>
    <dbReference type="NCBI Taxonomy" id="1224511"/>
    <lineage>
        <taxon>Bacteria</taxon>
        <taxon>Pseudomonadati</taxon>
        <taxon>Pseudomonadota</taxon>
        <taxon>Betaproteobacteria</taxon>
        <taxon>Burkholderiales</taxon>
        <taxon>Oxalobacteraceae</taxon>
        <taxon>Noviherbaspirillum</taxon>
    </lineage>
</organism>
<dbReference type="EMBL" id="FXUL01000004">
    <property type="protein sequence ID" value="SMP55946.1"/>
    <property type="molecule type" value="Genomic_DNA"/>
</dbReference>
<evidence type="ECO:0000256" key="1">
    <source>
        <dbReference type="ARBA" id="ARBA00012513"/>
    </source>
</evidence>
<evidence type="ECO:0000256" key="3">
    <source>
        <dbReference type="ARBA" id="ARBA00022741"/>
    </source>
</evidence>
<dbReference type="CDD" id="cd14014">
    <property type="entry name" value="STKc_PknB_like"/>
    <property type="match status" value="1"/>
</dbReference>
<dbReference type="PROSITE" id="PS00108">
    <property type="entry name" value="PROTEIN_KINASE_ST"/>
    <property type="match status" value="1"/>
</dbReference>
<gene>
    <name evidence="7" type="ORF">SAMN06295970_104264</name>
</gene>
<dbReference type="EC" id="2.7.11.1" evidence="1"/>
<dbReference type="Pfam" id="PF00069">
    <property type="entry name" value="Pkinase"/>
    <property type="match status" value="1"/>
</dbReference>
<dbReference type="InterPro" id="IPR011009">
    <property type="entry name" value="Kinase-like_dom_sf"/>
</dbReference>
<dbReference type="Gene3D" id="1.10.510.10">
    <property type="entry name" value="Transferase(Phosphotransferase) domain 1"/>
    <property type="match status" value="1"/>
</dbReference>
<keyword evidence="5" id="KW-0067">ATP-binding</keyword>
<evidence type="ECO:0000256" key="5">
    <source>
        <dbReference type="ARBA" id="ARBA00022840"/>
    </source>
</evidence>
<dbReference type="SUPFAM" id="SSF56112">
    <property type="entry name" value="Protein kinase-like (PK-like)"/>
    <property type="match status" value="1"/>
</dbReference>
<keyword evidence="4" id="KW-0418">Kinase</keyword>
<feature type="domain" description="Protein kinase" evidence="6">
    <location>
        <begin position="18"/>
        <end position="306"/>
    </location>
</feature>
<keyword evidence="2" id="KW-0808">Transferase</keyword>
<protein>
    <recommendedName>
        <fullName evidence="1">non-specific serine/threonine protein kinase</fullName>
        <ecNumber evidence="1">2.7.11.1</ecNumber>
    </recommendedName>
</protein>
<dbReference type="RefSeq" id="WP_283441824.1">
    <property type="nucleotide sequence ID" value="NZ_FXUL01000004.1"/>
</dbReference>
<name>A0ABY1Q3G6_9BURK</name>
<evidence type="ECO:0000256" key="4">
    <source>
        <dbReference type="ARBA" id="ARBA00022777"/>
    </source>
</evidence>
<dbReference type="PANTHER" id="PTHR43671:SF13">
    <property type="entry name" value="SERINE_THREONINE-PROTEIN KINASE NEK2"/>
    <property type="match status" value="1"/>
</dbReference>
<sequence length="333" mass="37642">MAAQNNAPLPEGLNVAGYRIVKKIAAGGFSIVYLAQDEEGNPVAIKEYLPSSLALRKSGELAPQVAPENLPVFRIGLKCFFEEGRALARINHPNVVSVQNFFRAHDTVYMVMAYEHGRSLQDHILRRRERGEKPLVSERFIRKMFSQVMQGLREVHANKLLHLDLKPANIYLRLDGTPILLDFGAARQTLRADLPKLYPMYTPGFAPPELYTRGGSLGPWSDIYSIGASMFACMVGAPPQPADQRLKNDRMEHHYDKLHGVYSPELIEVIRWCLLTDPLQRPQSVFAVQKALRQDLPEPAPAPDFLARMKRQLRAMLGQKRQPDPDTIQENTR</sequence>
<evidence type="ECO:0000256" key="2">
    <source>
        <dbReference type="ARBA" id="ARBA00022679"/>
    </source>
</evidence>
<dbReference type="PANTHER" id="PTHR43671">
    <property type="entry name" value="SERINE/THREONINE-PROTEIN KINASE NEK"/>
    <property type="match status" value="1"/>
</dbReference>
<evidence type="ECO:0000259" key="6">
    <source>
        <dbReference type="PROSITE" id="PS50011"/>
    </source>
</evidence>
<dbReference type="InterPro" id="IPR008271">
    <property type="entry name" value="Ser/Thr_kinase_AS"/>
</dbReference>
<dbReference type="InterPro" id="IPR050660">
    <property type="entry name" value="NEK_Ser/Thr_kinase"/>
</dbReference>
<proteinExistence type="predicted"/>
<reference evidence="7 8" key="1">
    <citation type="submission" date="2017-05" db="EMBL/GenBank/DDBJ databases">
        <authorList>
            <person name="Varghese N."/>
            <person name="Submissions S."/>
        </authorList>
    </citation>
    <scope>NUCLEOTIDE SEQUENCE [LARGE SCALE GENOMIC DNA]</scope>
    <source>
        <strain evidence="7 8">DSM 26001</strain>
    </source>
</reference>
<evidence type="ECO:0000313" key="7">
    <source>
        <dbReference type="EMBL" id="SMP55946.1"/>
    </source>
</evidence>
<dbReference type="InterPro" id="IPR000719">
    <property type="entry name" value="Prot_kinase_dom"/>
</dbReference>
<keyword evidence="3" id="KW-0547">Nucleotide-binding</keyword>